<dbReference type="SUPFAM" id="SSF46785">
    <property type="entry name" value="Winged helix' DNA-binding domain"/>
    <property type="match status" value="1"/>
</dbReference>
<dbReference type="InterPro" id="IPR036388">
    <property type="entry name" value="WH-like_DNA-bd_sf"/>
</dbReference>
<name>A0A415E5C9_9FIRM</name>
<organism evidence="5 6">
    <name type="scientific">Emergencia timonensis</name>
    <dbReference type="NCBI Taxonomy" id="1776384"/>
    <lineage>
        <taxon>Bacteria</taxon>
        <taxon>Bacillati</taxon>
        <taxon>Bacillota</taxon>
        <taxon>Clostridia</taxon>
        <taxon>Peptostreptococcales</taxon>
        <taxon>Anaerovoracaceae</taxon>
        <taxon>Emergencia</taxon>
    </lineage>
</organism>
<dbReference type="AlphaFoldDB" id="A0A415E5C9"/>
<accession>A0A415E5C9</accession>
<sequence>MIGQVSDSELELMKIIWAEDGKALYAQIMDALAETGNHWQKNTVITLLSRLVEKGLLKTNKIGRRNEYTAIVTEADYQATQAKALLDKLYEGDAKGLVSTLIQREMLTATDYEELKKFWEGGNGNR</sequence>
<keyword evidence="6" id="KW-1185">Reference proteome</keyword>
<evidence type="ECO:0000256" key="2">
    <source>
        <dbReference type="ARBA" id="ARBA00023015"/>
    </source>
</evidence>
<reference evidence="5 6" key="1">
    <citation type="submission" date="2018-08" db="EMBL/GenBank/DDBJ databases">
        <title>A genome reference for cultivated species of the human gut microbiota.</title>
        <authorList>
            <person name="Zou Y."/>
            <person name="Xue W."/>
            <person name="Luo G."/>
        </authorList>
    </citation>
    <scope>NUCLEOTIDE SEQUENCE [LARGE SCALE GENOMIC DNA]</scope>
    <source>
        <strain evidence="5 6">AM07-24</strain>
    </source>
</reference>
<proteinExistence type="inferred from homology"/>
<dbReference type="RefSeq" id="WP_067543531.1">
    <property type="nucleotide sequence ID" value="NZ_CAJKFF010000106.1"/>
</dbReference>
<keyword evidence="4" id="KW-0804">Transcription</keyword>
<dbReference type="PIRSF" id="PIRSF019455">
    <property type="entry name" value="CopR_AtkY"/>
    <property type="match status" value="1"/>
</dbReference>
<dbReference type="STRING" id="1776384.GCA_900086585_03680"/>
<evidence type="ECO:0000313" key="6">
    <source>
        <dbReference type="Proteomes" id="UP000284841"/>
    </source>
</evidence>
<dbReference type="EMBL" id="QRMS01000002">
    <property type="protein sequence ID" value="RHJ88735.1"/>
    <property type="molecule type" value="Genomic_DNA"/>
</dbReference>
<keyword evidence="2" id="KW-0805">Transcription regulation</keyword>
<comment type="similarity">
    <text evidence="1">Belongs to the BlaI transcriptional regulatory family.</text>
</comment>
<dbReference type="InterPro" id="IPR005650">
    <property type="entry name" value="BlaI_family"/>
</dbReference>
<evidence type="ECO:0000256" key="4">
    <source>
        <dbReference type="ARBA" id="ARBA00023163"/>
    </source>
</evidence>
<evidence type="ECO:0000256" key="3">
    <source>
        <dbReference type="ARBA" id="ARBA00023125"/>
    </source>
</evidence>
<dbReference type="OrthoDB" id="9795583at2"/>
<evidence type="ECO:0000313" key="5">
    <source>
        <dbReference type="EMBL" id="RHJ88735.1"/>
    </source>
</evidence>
<dbReference type="Gene3D" id="1.10.4040.10">
    <property type="entry name" value="Penicillinase repressor domain"/>
    <property type="match status" value="1"/>
</dbReference>
<evidence type="ECO:0000256" key="1">
    <source>
        <dbReference type="ARBA" id="ARBA00011046"/>
    </source>
</evidence>
<keyword evidence="3" id="KW-0238">DNA-binding</keyword>
<dbReference type="Pfam" id="PF03965">
    <property type="entry name" value="Penicillinase_R"/>
    <property type="match status" value="1"/>
</dbReference>
<comment type="caution">
    <text evidence="5">The sequence shown here is derived from an EMBL/GenBank/DDBJ whole genome shotgun (WGS) entry which is preliminary data.</text>
</comment>
<dbReference type="GO" id="GO:0045892">
    <property type="term" value="P:negative regulation of DNA-templated transcription"/>
    <property type="evidence" value="ECO:0007669"/>
    <property type="project" value="InterPro"/>
</dbReference>
<dbReference type="GO" id="GO:0003677">
    <property type="term" value="F:DNA binding"/>
    <property type="evidence" value="ECO:0007669"/>
    <property type="project" value="UniProtKB-KW"/>
</dbReference>
<dbReference type="Gene3D" id="1.10.10.10">
    <property type="entry name" value="Winged helix-like DNA-binding domain superfamily/Winged helix DNA-binding domain"/>
    <property type="match status" value="1"/>
</dbReference>
<gene>
    <name evidence="5" type="ORF">DW099_06755</name>
</gene>
<dbReference type="InterPro" id="IPR036390">
    <property type="entry name" value="WH_DNA-bd_sf"/>
</dbReference>
<protein>
    <submittedName>
        <fullName evidence="5">BlaI/MecI/CopY family transcriptional regulator</fullName>
    </submittedName>
</protein>
<dbReference type="Proteomes" id="UP000284841">
    <property type="component" value="Unassembled WGS sequence"/>
</dbReference>